<comment type="caution">
    <text evidence="1">The sequence shown here is derived from an EMBL/GenBank/DDBJ whole genome shotgun (WGS) entry which is preliminary data.</text>
</comment>
<organism evidence="1 2">
    <name type="scientific">Lentilactobacillus hilgardii (strain ATCC 8290 / DSM 20176 / CCUG 30140 / JCM 1155 / KCTC 3500 / NBRC 15886 / NCIMB 8040 / NRRL B-1843 / 9)</name>
    <dbReference type="NCBI Taxonomy" id="1423757"/>
    <lineage>
        <taxon>Bacteria</taxon>
        <taxon>Bacillati</taxon>
        <taxon>Bacillota</taxon>
        <taxon>Bacilli</taxon>
        <taxon>Lactobacillales</taxon>
        <taxon>Lactobacillaceae</taxon>
        <taxon>Lentilactobacillus</taxon>
    </lineage>
</organism>
<dbReference type="AlphaFoldDB" id="C0XNB7"/>
<protein>
    <submittedName>
        <fullName evidence="1">Uncharacterized protein</fullName>
    </submittedName>
</protein>
<evidence type="ECO:0000313" key="2">
    <source>
        <dbReference type="Proteomes" id="UP000003752"/>
    </source>
</evidence>
<gene>
    <name evidence="1" type="ORF">HMPREF0519_2728</name>
</gene>
<dbReference type="InterPro" id="IPR004628">
    <property type="entry name" value="Man_deHydtase"/>
</dbReference>
<dbReference type="Gene3D" id="3.20.20.150">
    <property type="entry name" value="Divalent-metal-dependent TIM barrel enzymes"/>
    <property type="match status" value="1"/>
</dbReference>
<dbReference type="Proteomes" id="UP000003752">
    <property type="component" value="Unassembled WGS sequence"/>
</dbReference>
<sequence>MIGLPRIFKDRDDMIRIEQIHESRYNGFTICTGNLGENPVNDLPSIIR</sequence>
<dbReference type="EMBL" id="ACGP01000228">
    <property type="protein sequence ID" value="EEI23142.1"/>
    <property type="molecule type" value="Genomic_DNA"/>
</dbReference>
<dbReference type="Pfam" id="PF03786">
    <property type="entry name" value="UxuA"/>
    <property type="match status" value="1"/>
</dbReference>
<name>C0XNB7_LENH9</name>
<accession>C0XNB7</accession>
<reference evidence="1 2" key="1">
    <citation type="submission" date="2009-01" db="EMBL/GenBank/DDBJ databases">
        <authorList>
            <person name="Qin X."/>
            <person name="Bachman B."/>
            <person name="Battles P."/>
            <person name="Bell A."/>
            <person name="Bess C."/>
            <person name="Bickham C."/>
            <person name="Chaboub L."/>
            <person name="Chen D."/>
            <person name="Coyle M."/>
            <person name="Deiros D.R."/>
            <person name="Dinh H."/>
            <person name="Forbes L."/>
            <person name="Fowler G."/>
            <person name="Francisco L."/>
            <person name="Fu Q."/>
            <person name="Gubbala S."/>
            <person name="Hale W."/>
            <person name="Han Y."/>
            <person name="Hemphill L."/>
            <person name="Highlander S.K."/>
            <person name="Hirani K."/>
            <person name="Hogues M."/>
            <person name="Jackson L."/>
            <person name="Jakkamsetti A."/>
            <person name="Javaid M."/>
            <person name="Jiang H."/>
            <person name="Korchina V."/>
            <person name="Kovar C."/>
            <person name="Lara F."/>
            <person name="Lee S."/>
            <person name="Mata R."/>
            <person name="Mathew T."/>
            <person name="Moen C."/>
            <person name="Morales K."/>
            <person name="Munidasa M."/>
            <person name="Nazareth L."/>
            <person name="Ngo R."/>
            <person name="Nguyen L."/>
            <person name="Okwuonu G."/>
            <person name="Ongeri F."/>
            <person name="Patil S."/>
            <person name="Petrosino J."/>
            <person name="Pham C."/>
            <person name="Pham P."/>
            <person name="Pu L.-L."/>
            <person name="Puazo M."/>
            <person name="Raj R."/>
            <person name="Reid J."/>
            <person name="Rouhana J."/>
            <person name="Saada N."/>
            <person name="Shang Y."/>
            <person name="Simmons D."/>
            <person name="Thornton R."/>
            <person name="Warren J."/>
            <person name="Weissenberger G."/>
            <person name="Zhang J."/>
            <person name="Zhang L."/>
            <person name="Zhou C."/>
            <person name="Zhu D."/>
            <person name="Muzny D."/>
            <person name="Worley K."/>
            <person name="Gibbs R."/>
        </authorList>
    </citation>
    <scope>NUCLEOTIDE SEQUENCE [LARGE SCALE GENOMIC DNA]</scope>
    <source>
        <strain evidence="2">ATCC 8290 / DSM 20176 / CCUG 30140 / JCM 1155 / KCTC 3500 / NBRC 15886 / NCIMB 8040 / NRRL B-1843 / 9</strain>
    </source>
</reference>
<dbReference type="HOGENOM" id="CLU_3154162_0_0_9"/>
<evidence type="ECO:0000313" key="1">
    <source>
        <dbReference type="EMBL" id="EEI23142.1"/>
    </source>
</evidence>
<dbReference type="GO" id="GO:0006064">
    <property type="term" value="P:glucuronate catabolic process"/>
    <property type="evidence" value="ECO:0007669"/>
    <property type="project" value="InterPro"/>
</dbReference>
<keyword evidence="2" id="KW-1185">Reference proteome</keyword>
<dbReference type="GO" id="GO:0008927">
    <property type="term" value="F:mannonate dehydratase activity"/>
    <property type="evidence" value="ECO:0007669"/>
    <property type="project" value="InterPro"/>
</dbReference>
<proteinExistence type="predicted"/>